<dbReference type="RefSeq" id="WP_300960244.1">
    <property type="nucleotide sequence ID" value="NZ_JAUHJR010000002.1"/>
</dbReference>
<keyword evidence="2" id="KW-0732">Signal</keyword>
<evidence type="ECO:0008006" key="5">
    <source>
        <dbReference type="Google" id="ProtNLM"/>
    </source>
</evidence>
<dbReference type="Proteomes" id="UP001168537">
    <property type="component" value="Unassembled WGS sequence"/>
</dbReference>
<evidence type="ECO:0000313" key="3">
    <source>
        <dbReference type="EMBL" id="MDN4161351.1"/>
    </source>
</evidence>
<accession>A0ABT8ETM0</accession>
<dbReference type="EMBL" id="JAUHJR010000002">
    <property type="protein sequence ID" value="MDN4161351.1"/>
    <property type="molecule type" value="Genomic_DNA"/>
</dbReference>
<organism evidence="3 4">
    <name type="scientific">Nocardioides abyssi</name>
    <dbReference type="NCBI Taxonomy" id="3058370"/>
    <lineage>
        <taxon>Bacteria</taxon>
        <taxon>Bacillati</taxon>
        <taxon>Actinomycetota</taxon>
        <taxon>Actinomycetes</taxon>
        <taxon>Propionibacteriales</taxon>
        <taxon>Nocardioidaceae</taxon>
        <taxon>Nocardioides</taxon>
    </lineage>
</organism>
<evidence type="ECO:0000256" key="2">
    <source>
        <dbReference type="SAM" id="SignalP"/>
    </source>
</evidence>
<feature type="chain" id="PRO_5045605351" description="Lipoprotein" evidence="2">
    <location>
        <begin position="21"/>
        <end position="192"/>
    </location>
</feature>
<name>A0ABT8ETM0_9ACTN</name>
<feature type="signal peptide" evidence="2">
    <location>
        <begin position="1"/>
        <end position="20"/>
    </location>
</feature>
<evidence type="ECO:0000256" key="1">
    <source>
        <dbReference type="SAM" id="MobiDB-lite"/>
    </source>
</evidence>
<evidence type="ECO:0000313" key="4">
    <source>
        <dbReference type="Proteomes" id="UP001168537"/>
    </source>
</evidence>
<gene>
    <name evidence="3" type="ORF">QWY29_08300</name>
</gene>
<sequence>MRRLRTALGVLLLALPTACGEETGGAGDAAYDPDDDSSTYDSPRSEDVFDSGAGPYEATLTLADGRTVRMWYAEAGDRLMEQHRAADGGRWTPPQVVSEPGDEDPCQGIELVEDEGLVAVIADLGSYCYDGEPPMSSIAAVGAGDLTEWDVHVTRGFDGWTEVEPTGGRFQWSGGGAELTWSVADGFSRPSD</sequence>
<feature type="region of interest" description="Disordered" evidence="1">
    <location>
        <begin position="22"/>
        <end position="55"/>
    </location>
</feature>
<comment type="caution">
    <text evidence="3">The sequence shown here is derived from an EMBL/GenBank/DDBJ whole genome shotgun (WGS) entry which is preliminary data.</text>
</comment>
<reference evidence="3" key="1">
    <citation type="submission" date="2023-06" db="EMBL/GenBank/DDBJ databases">
        <title>Draft genome sequence of Nocardioides sp. SOB72.</title>
        <authorList>
            <person name="Zhang G."/>
        </authorList>
    </citation>
    <scope>NUCLEOTIDE SEQUENCE</scope>
    <source>
        <strain evidence="3">SOB72</strain>
    </source>
</reference>
<protein>
    <recommendedName>
        <fullName evidence="5">Lipoprotein</fullName>
    </recommendedName>
</protein>
<keyword evidence="4" id="KW-1185">Reference proteome</keyword>
<proteinExistence type="predicted"/>